<keyword evidence="1" id="KW-0472">Membrane</keyword>
<evidence type="ECO:0000256" key="1">
    <source>
        <dbReference type="SAM" id="Phobius"/>
    </source>
</evidence>
<accession>A0A5K7SGT9</accession>
<proteinExistence type="predicted"/>
<gene>
    <name evidence="3" type="ORF">AQPE_4883</name>
</gene>
<dbReference type="KEGG" id="anf:AQPE_4883"/>
<dbReference type="Proteomes" id="UP001193389">
    <property type="component" value="Chromosome"/>
</dbReference>
<dbReference type="RefSeq" id="WP_318348800.1">
    <property type="nucleotide sequence ID" value="NZ_AP018694.1"/>
</dbReference>
<dbReference type="InterPro" id="IPR046502">
    <property type="entry name" value="DUF6680"/>
</dbReference>
<reference evidence="3" key="1">
    <citation type="journal article" date="2020" name="Int. J. Syst. Evol. Microbiol.">
        <title>Aquipluma nitroreducens gen. nov. sp. nov., a novel facultatively anaerobic bacterium isolated from a freshwater lake.</title>
        <authorList>
            <person name="Watanabe M."/>
            <person name="Kojima H."/>
            <person name="Fukui M."/>
        </authorList>
    </citation>
    <scope>NUCLEOTIDE SEQUENCE</scope>
    <source>
        <strain evidence="3">MeG22</strain>
    </source>
</reference>
<evidence type="ECO:0000259" key="2">
    <source>
        <dbReference type="Pfam" id="PF20385"/>
    </source>
</evidence>
<feature type="transmembrane region" description="Helical" evidence="1">
    <location>
        <begin position="12"/>
        <end position="31"/>
    </location>
</feature>
<name>A0A5K7SGT9_9BACT</name>
<dbReference type="Pfam" id="PF20385">
    <property type="entry name" value="DUF6680"/>
    <property type="match status" value="1"/>
</dbReference>
<keyword evidence="4" id="KW-1185">Reference proteome</keyword>
<keyword evidence="1" id="KW-1133">Transmembrane helix</keyword>
<evidence type="ECO:0000313" key="3">
    <source>
        <dbReference type="EMBL" id="BBE20689.1"/>
    </source>
</evidence>
<dbReference type="EMBL" id="AP018694">
    <property type="protein sequence ID" value="BBE20689.1"/>
    <property type="molecule type" value="Genomic_DNA"/>
</dbReference>
<evidence type="ECO:0000313" key="4">
    <source>
        <dbReference type="Proteomes" id="UP001193389"/>
    </source>
</evidence>
<feature type="domain" description="DUF6680" evidence="2">
    <location>
        <begin position="10"/>
        <end position="149"/>
    </location>
</feature>
<protein>
    <recommendedName>
        <fullName evidence="2">DUF6680 domain-containing protein</fullName>
    </recommendedName>
</protein>
<keyword evidence="1" id="KW-0812">Transmembrane</keyword>
<organism evidence="3 4">
    <name type="scientific">Aquipluma nitroreducens</name>
    <dbReference type="NCBI Taxonomy" id="2010828"/>
    <lineage>
        <taxon>Bacteria</taxon>
        <taxon>Pseudomonadati</taxon>
        <taxon>Bacteroidota</taxon>
        <taxon>Bacteroidia</taxon>
        <taxon>Marinilabiliales</taxon>
        <taxon>Prolixibacteraceae</taxon>
        <taxon>Aquipluma</taxon>
    </lineage>
</organism>
<dbReference type="AlphaFoldDB" id="A0A5K7SGT9"/>
<sequence>MMEISQFFKDYGYIITVIIVPVGLWIGSIRYQNRQIRRNARLDLFLRLMAYRKTSTEHREWVIALNQIDVVFQDNQKVRDAWRNYFDSLNPKSQHFENANSFLLDMMSVIALSLGYKNLKQTDIDRVYVPHLFLSERAMKDMIQNEYLRNNLMSDGFSSSIDKEKYIQRLDYLIENSEPFTSDILKALKNVSCEKY</sequence>